<dbReference type="PROSITE" id="PS51233">
    <property type="entry name" value="VWFD"/>
    <property type="match status" value="1"/>
</dbReference>
<sequence>TCCKGVWDCEKKKCPAVCTIYGRSTIVTFDGQQYKLEPQACVYSLVEPHDKSVSLKIMLHFGPCKSIWREGYNCTSGITLESNDFFLTISNKNVLANGREIQQLPYNSRDVTVKRATSSFYLIEGSGFRILYNENRQIYIKLDLEPFKGKHRLTTDAGLAKETDRISTRLTKNKSRGRFARLKSVL</sequence>
<organism evidence="4">
    <name type="scientific">Octopus bimaculoides</name>
    <name type="common">California two-spotted octopus</name>
    <dbReference type="NCBI Taxonomy" id="37653"/>
    <lineage>
        <taxon>Eukaryota</taxon>
        <taxon>Metazoa</taxon>
        <taxon>Spiralia</taxon>
        <taxon>Lophotrochozoa</taxon>
        <taxon>Mollusca</taxon>
        <taxon>Cephalopoda</taxon>
        <taxon>Coleoidea</taxon>
        <taxon>Octopodiformes</taxon>
        <taxon>Octopoda</taxon>
        <taxon>Incirrata</taxon>
        <taxon>Octopodidae</taxon>
        <taxon>Octopus</taxon>
    </lineage>
</organism>
<dbReference type="PANTHER" id="PTHR11339">
    <property type="entry name" value="EXTRACELLULAR MATRIX GLYCOPROTEIN RELATED"/>
    <property type="match status" value="1"/>
</dbReference>
<gene>
    <name evidence="4" type="ORF">OCBIM_22016791mg</name>
</gene>
<protein>
    <recommendedName>
        <fullName evidence="3">VWFD domain-containing protein</fullName>
    </recommendedName>
</protein>
<dbReference type="Pfam" id="PF00094">
    <property type="entry name" value="VWD"/>
    <property type="match status" value="1"/>
</dbReference>
<keyword evidence="2" id="KW-0325">Glycoprotein</keyword>
<reference evidence="4" key="1">
    <citation type="submission" date="2015-07" db="EMBL/GenBank/DDBJ databases">
        <title>MeaNS - Measles Nucleotide Surveillance Program.</title>
        <authorList>
            <person name="Tran T."/>
            <person name="Druce J."/>
        </authorList>
    </citation>
    <scope>NUCLEOTIDE SEQUENCE</scope>
    <source>
        <strain evidence="4">UCB-OBI-ISO-001</strain>
        <tissue evidence="4">Gonad</tissue>
    </source>
</reference>
<dbReference type="InterPro" id="IPR050780">
    <property type="entry name" value="Mucin_vWF_Thrombospondin_sf"/>
</dbReference>
<dbReference type="EMBL" id="KQ430030">
    <property type="protein sequence ID" value="KOF64782.1"/>
    <property type="molecule type" value="Genomic_DNA"/>
</dbReference>
<name>A0A0L8FK52_OCTBM</name>
<evidence type="ECO:0000256" key="2">
    <source>
        <dbReference type="ARBA" id="ARBA00023180"/>
    </source>
</evidence>
<dbReference type="InterPro" id="IPR001846">
    <property type="entry name" value="VWF_type-D"/>
</dbReference>
<feature type="non-terminal residue" evidence="4">
    <location>
        <position position="1"/>
    </location>
</feature>
<dbReference type="AlphaFoldDB" id="A0A0L8FK52"/>
<feature type="domain" description="VWFD" evidence="3">
    <location>
        <begin position="16"/>
        <end position="186"/>
    </location>
</feature>
<evidence type="ECO:0000313" key="4">
    <source>
        <dbReference type="EMBL" id="KOF64782.1"/>
    </source>
</evidence>
<proteinExistence type="predicted"/>
<dbReference type="OrthoDB" id="6262482at2759"/>
<dbReference type="SMART" id="SM00216">
    <property type="entry name" value="VWD"/>
    <property type="match status" value="1"/>
</dbReference>
<accession>A0A0L8FK52</accession>
<keyword evidence="1" id="KW-1015">Disulfide bond</keyword>
<evidence type="ECO:0000256" key="1">
    <source>
        <dbReference type="ARBA" id="ARBA00023157"/>
    </source>
</evidence>
<dbReference type="STRING" id="37653.A0A0L8FK52"/>
<evidence type="ECO:0000259" key="3">
    <source>
        <dbReference type="PROSITE" id="PS51233"/>
    </source>
</evidence>